<protein>
    <submittedName>
        <fullName evidence="2">ZSCAN2 isoform 14</fullName>
    </submittedName>
</protein>
<dbReference type="Proteomes" id="UP000236370">
    <property type="component" value="Unassembled WGS sequence"/>
</dbReference>
<sequence>MMAADIPRVTTPLSSLVQVPQEEDRQEEEVTT</sequence>
<reference evidence="2 3" key="1">
    <citation type="submission" date="2017-12" db="EMBL/GenBank/DDBJ databases">
        <title>High-resolution comparative analysis of great ape genomes.</title>
        <authorList>
            <person name="Pollen A."/>
            <person name="Hastie A."/>
            <person name="Hormozdiari F."/>
            <person name="Dougherty M."/>
            <person name="Liu R."/>
            <person name="Chaisson M."/>
            <person name="Hoppe E."/>
            <person name="Hill C."/>
            <person name="Pang A."/>
            <person name="Hillier L."/>
            <person name="Baker C."/>
            <person name="Armstrong J."/>
            <person name="Shendure J."/>
            <person name="Paten B."/>
            <person name="Wilson R."/>
            <person name="Chao H."/>
            <person name="Schneider V."/>
            <person name="Ventura M."/>
            <person name="Kronenberg Z."/>
            <person name="Murali S."/>
            <person name="Gordon D."/>
            <person name="Cantsilieris S."/>
            <person name="Munson K."/>
            <person name="Nelson B."/>
            <person name="Raja A."/>
            <person name="Underwood J."/>
            <person name="Diekhans M."/>
            <person name="Fiddes I."/>
            <person name="Haussler D."/>
            <person name="Eichler E."/>
        </authorList>
    </citation>
    <scope>NUCLEOTIDE SEQUENCE [LARGE SCALE GENOMIC DNA]</scope>
    <source>
        <strain evidence="2">Yerkes chimp pedigree #C0471</strain>
    </source>
</reference>
<feature type="non-terminal residue" evidence="2">
    <location>
        <position position="32"/>
    </location>
</feature>
<comment type="caution">
    <text evidence="2">The sequence shown here is derived from an EMBL/GenBank/DDBJ whole genome shotgun (WGS) entry which is preliminary data.</text>
</comment>
<accession>A0A2J8ITI5</accession>
<dbReference type="AlphaFoldDB" id="A0A2J8ITI5"/>
<evidence type="ECO:0000313" key="3">
    <source>
        <dbReference type="Proteomes" id="UP000236370"/>
    </source>
</evidence>
<evidence type="ECO:0000313" key="2">
    <source>
        <dbReference type="EMBL" id="PNI13836.1"/>
    </source>
</evidence>
<dbReference type="EMBL" id="NBAG03000598">
    <property type="protein sequence ID" value="PNI13836.1"/>
    <property type="molecule type" value="Genomic_DNA"/>
</dbReference>
<gene>
    <name evidence="2" type="ORF">CK820_G0053362</name>
</gene>
<name>A0A2J8ITI5_PANTR</name>
<evidence type="ECO:0000256" key="1">
    <source>
        <dbReference type="SAM" id="MobiDB-lite"/>
    </source>
</evidence>
<proteinExistence type="predicted"/>
<organism evidence="2 3">
    <name type="scientific">Pan troglodytes</name>
    <name type="common">Chimpanzee</name>
    <dbReference type="NCBI Taxonomy" id="9598"/>
    <lineage>
        <taxon>Eukaryota</taxon>
        <taxon>Metazoa</taxon>
        <taxon>Chordata</taxon>
        <taxon>Craniata</taxon>
        <taxon>Vertebrata</taxon>
        <taxon>Euteleostomi</taxon>
        <taxon>Mammalia</taxon>
        <taxon>Eutheria</taxon>
        <taxon>Euarchontoglires</taxon>
        <taxon>Primates</taxon>
        <taxon>Haplorrhini</taxon>
        <taxon>Catarrhini</taxon>
        <taxon>Hominidae</taxon>
        <taxon>Pan</taxon>
    </lineage>
</organism>
<feature type="region of interest" description="Disordered" evidence="1">
    <location>
        <begin position="1"/>
        <end position="32"/>
    </location>
</feature>